<dbReference type="PANTHER" id="PTHR28524:SF3">
    <property type="entry name" value="SUCCINATE DEHYDROGENASE ASSEMBLY FACTOR 4, MITOCHONDRIAL"/>
    <property type="match status" value="1"/>
</dbReference>
<dbReference type="Pfam" id="PF07896">
    <property type="entry name" value="DUF1674"/>
    <property type="match status" value="1"/>
</dbReference>
<dbReference type="PANTHER" id="PTHR28524">
    <property type="entry name" value="SUCCINATE DEHYDROGENASE ASSEMBLY FACTOR 4, MITOCHONDRIAL"/>
    <property type="match status" value="1"/>
</dbReference>
<dbReference type="GO" id="GO:0005739">
    <property type="term" value="C:mitochondrion"/>
    <property type="evidence" value="ECO:0007669"/>
    <property type="project" value="TreeGrafter"/>
</dbReference>
<accession>A0A9Q3EL50</accession>
<gene>
    <name evidence="4" type="ORF">O181_061662</name>
</gene>
<keyword evidence="5" id="KW-1185">Reference proteome</keyword>
<feature type="compositionally biased region" description="Polar residues" evidence="3">
    <location>
        <begin position="62"/>
        <end position="76"/>
    </location>
</feature>
<dbReference type="Proteomes" id="UP000765509">
    <property type="component" value="Unassembled WGS sequence"/>
</dbReference>
<feature type="region of interest" description="Disordered" evidence="3">
    <location>
        <begin position="39"/>
        <end position="125"/>
    </location>
</feature>
<evidence type="ECO:0000313" key="4">
    <source>
        <dbReference type="EMBL" id="MBW0521947.1"/>
    </source>
</evidence>
<protein>
    <recommendedName>
        <fullName evidence="2">Succinate dehydrogenase assembly factor 4, mitochondrial</fullName>
    </recommendedName>
</protein>
<dbReference type="EMBL" id="AVOT02029193">
    <property type="protein sequence ID" value="MBW0521947.1"/>
    <property type="molecule type" value="Genomic_DNA"/>
</dbReference>
<proteinExistence type="inferred from homology"/>
<dbReference type="GO" id="GO:0034553">
    <property type="term" value="P:mitochondrial respiratory chain complex II assembly"/>
    <property type="evidence" value="ECO:0007669"/>
    <property type="project" value="TreeGrafter"/>
</dbReference>
<comment type="similarity">
    <text evidence="1">Belongs to the SDHAF4 family.</text>
</comment>
<dbReference type="OrthoDB" id="201362at2759"/>
<evidence type="ECO:0000256" key="1">
    <source>
        <dbReference type="ARBA" id="ARBA00005701"/>
    </source>
</evidence>
<evidence type="ECO:0000313" key="5">
    <source>
        <dbReference type="Proteomes" id="UP000765509"/>
    </source>
</evidence>
<evidence type="ECO:0000256" key="3">
    <source>
        <dbReference type="SAM" id="MobiDB-lite"/>
    </source>
</evidence>
<name>A0A9Q3EL50_9BASI</name>
<organism evidence="4 5">
    <name type="scientific">Austropuccinia psidii MF-1</name>
    <dbReference type="NCBI Taxonomy" id="1389203"/>
    <lineage>
        <taxon>Eukaryota</taxon>
        <taxon>Fungi</taxon>
        <taxon>Dikarya</taxon>
        <taxon>Basidiomycota</taxon>
        <taxon>Pucciniomycotina</taxon>
        <taxon>Pucciniomycetes</taxon>
        <taxon>Pucciniales</taxon>
        <taxon>Sphaerophragmiaceae</taxon>
        <taxon>Austropuccinia</taxon>
    </lineage>
</organism>
<sequence length="125" mass="14304">MRILSSNYPLLRRWNHLNNQSHLCKINAIYRFGYSSKTSDYVPTPSPPSLSSEEQKEFKSLLNKSNSADQKINQDNLETHPDLRNLGPVEFEGEVNPKTGEIGGPKRDPLRWPNEWGYAGRATDF</sequence>
<dbReference type="InterPro" id="IPR012875">
    <property type="entry name" value="SDHF4"/>
</dbReference>
<dbReference type="AlphaFoldDB" id="A0A9Q3EL50"/>
<evidence type="ECO:0000256" key="2">
    <source>
        <dbReference type="ARBA" id="ARBA00022170"/>
    </source>
</evidence>
<comment type="caution">
    <text evidence="4">The sequence shown here is derived from an EMBL/GenBank/DDBJ whole genome shotgun (WGS) entry which is preliminary data.</text>
</comment>
<reference evidence="4" key="1">
    <citation type="submission" date="2021-03" db="EMBL/GenBank/DDBJ databases">
        <title>Draft genome sequence of rust myrtle Austropuccinia psidii MF-1, a brazilian biotype.</title>
        <authorList>
            <person name="Quecine M.C."/>
            <person name="Pachon D.M.R."/>
            <person name="Bonatelli M.L."/>
            <person name="Correr F.H."/>
            <person name="Franceschini L.M."/>
            <person name="Leite T.F."/>
            <person name="Margarido G.R.A."/>
            <person name="Almeida C.A."/>
            <person name="Ferrarezi J.A."/>
            <person name="Labate C.A."/>
        </authorList>
    </citation>
    <scope>NUCLEOTIDE SEQUENCE</scope>
    <source>
        <strain evidence="4">MF-1</strain>
    </source>
</reference>